<gene>
    <name evidence="2" type="ORF">EKPV-NSW-ORF004</name>
</gene>
<evidence type="ECO:0000313" key="2">
    <source>
        <dbReference type="EMBL" id="ATX74998.1"/>
    </source>
</evidence>
<name>A0A2C9DSW4_9POXV</name>
<proteinExistence type="predicted"/>
<protein>
    <submittedName>
        <fullName evidence="1">Uncharacterized protein</fullName>
    </submittedName>
</protein>
<sequence>MSSTFSSRSRLYSSFCCLVDSDLPGPCFAVCADTRWIPADLLHEIDNHLVETAYGCGSCYRSYVSINSSSCETHDVQLDCAFCRTYSSGRLSNVTAQVPSSSPVPASAYASLVATGGAHVNVLAALAAAWRGEAGELGDDGDISDEAGAGDADDDAGAYLCMCEPSDRIVDMAPRSCLEVSDENGKVICEVDVFQGSSRVRNETAFDEAAEIHCISFAAYLDADYDNVRVYSIRNFHRASPSANITLRIDTP</sequence>
<evidence type="ECO:0000313" key="4">
    <source>
        <dbReference type="Proteomes" id="UP000318205"/>
    </source>
</evidence>
<organism evidence="1 4">
    <name type="scientific">Eastern grey kangaroopox virus</name>
    <dbReference type="NCBI Taxonomy" id="2042482"/>
    <lineage>
        <taxon>Viruses</taxon>
        <taxon>Varidnaviria</taxon>
        <taxon>Bamfordvirae</taxon>
        <taxon>Nucleocytoviricota</taxon>
        <taxon>Pokkesviricetes</taxon>
        <taxon>Chitovirales</taxon>
        <taxon>Poxviridae</taxon>
        <taxon>Chordopoxvirinae</taxon>
        <taxon>Macropopoxvirus</taxon>
        <taxon>Macropopoxvirus mgiganteuspox</taxon>
        <taxon>Eastern kangaroopox virus</taxon>
    </lineage>
</organism>
<accession>A0A2C9DSW4</accession>
<reference evidence="1 4" key="2">
    <citation type="journal article" date="2017" name="Virus Res.">
        <title>Complete genomic characterisation of two novel poxviruses (WKPV and EKPV) from western and eastern grey kangaroos.</title>
        <authorList>
            <person name="Bennett M."/>
            <person name="Tu S.L."/>
            <person name="Upton C."/>
            <person name="McArtor C."/>
            <person name="Gillett A."/>
            <person name="Laird T."/>
            <person name="O'Dea M."/>
        </authorList>
    </citation>
    <scope>NUCLEOTIDE SEQUENCE [LARGE SCALE GENOMIC DNA]</scope>
    <source>
        <strain evidence="1">Sunshine Coast</strain>
    </source>
</reference>
<evidence type="ECO:0000313" key="1">
    <source>
        <dbReference type="EMBL" id="ATI21097.1"/>
    </source>
</evidence>
<dbReference type="EMBL" id="MF467281">
    <property type="protein sequence ID" value="ATI21097.1"/>
    <property type="molecule type" value="Genomic_DNA"/>
</dbReference>
<evidence type="ECO:0000313" key="3">
    <source>
        <dbReference type="Proteomes" id="UP000318014"/>
    </source>
</evidence>
<dbReference type="EMBL" id="MF661791">
    <property type="protein sequence ID" value="ATX74998.1"/>
    <property type="molecule type" value="Genomic_DNA"/>
</dbReference>
<reference evidence="2 3" key="1">
    <citation type="journal article" date="2017" name="Sci. Rep.">
        <title>Molecular and microscopic characterization of a novel Eastern grey kangaroopox virus genome directly from a clinical sample.</title>
        <authorList>
            <person name="Sarker S."/>
            <person name="Roberts H.K."/>
            <person name="Tidd N."/>
            <person name="Ault S."/>
            <person name="Ladmore G."/>
            <person name="Peters A."/>
            <person name="Forwood J.K."/>
            <person name="Helbig K."/>
            <person name="Raidal S.R."/>
        </authorList>
    </citation>
    <scope>NUCLEOTIDE SEQUENCE [LARGE SCALE GENOMIC DNA]</scope>
    <source>
        <strain evidence="2 3">NSW</strain>
    </source>
</reference>
<dbReference type="Proteomes" id="UP000318014">
    <property type="component" value="Genome"/>
</dbReference>
<keyword evidence="4" id="KW-1185">Reference proteome</keyword>
<dbReference type="Proteomes" id="UP000318205">
    <property type="component" value="Segment"/>
</dbReference>
<reference evidence="2" key="3">
    <citation type="submission" date="2018-08" db="EMBL/GenBank/DDBJ databases">
        <authorList>
            <person name="Ferrada E.E."/>
            <person name="Latorre B.A."/>
        </authorList>
    </citation>
    <scope>NUCLEOTIDE SEQUENCE</scope>
    <source>
        <strain evidence="2">NSW</strain>
    </source>
</reference>